<dbReference type="InterPro" id="IPR049445">
    <property type="entry name" value="TetR_SbtR-like_C"/>
</dbReference>
<accession>A0A8J3YTG4</accession>
<evidence type="ECO:0000259" key="1">
    <source>
        <dbReference type="Pfam" id="PF21597"/>
    </source>
</evidence>
<name>A0A8J3YTG4_9ACTN</name>
<comment type="caution">
    <text evidence="2">The sequence shown here is derived from an EMBL/GenBank/DDBJ whole genome shotgun (WGS) entry which is preliminary data.</text>
</comment>
<dbReference type="Proteomes" id="UP000619260">
    <property type="component" value="Unassembled WGS sequence"/>
</dbReference>
<feature type="domain" description="Transcriptional regulator SbtR-like C-terminal" evidence="1">
    <location>
        <begin position="23"/>
        <end position="118"/>
    </location>
</feature>
<gene>
    <name evidence="2" type="ORF">Val02_81120</name>
</gene>
<dbReference type="InterPro" id="IPR036271">
    <property type="entry name" value="Tet_transcr_reg_TetR-rel_C_sf"/>
</dbReference>
<dbReference type="SUPFAM" id="SSF48498">
    <property type="entry name" value="Tetracyclin repressor-like, C-terminal domain"/>
    <property type="match status" value="1"/>
</dbReference>
<reference evidence="2" key="1">
    <citation type="submission" date="2021-01" db="EMBL/GenBank/DDBJ databases">
        <title>Whole genome shotgun sequence of Virgisporangium aliadipatigenens NBRC 105644.</title>
        <authorList>
            <person name="Komaki H."/>
            <person name="Tamura T."/>
        </authorList>
    </citation>
    <scope>NUCLEOTIDE SEQUENCE</scope>
    <source>
        <strain evidence="2">NBRC 105644</strain>
    </source>
</reference>
<dbReference type="Gene3D" id="1.10.357.10">
    <property type="entry name" value="Tetracycline Repressor, domain 2"/>
    <property type="match status" value="1"/>
</dbReference>
<keyword evidence="3" id="KW-1185">Reference proteome</keyword>
<organism evidence="2 3">
    <name type="scientific">Virgisporangium aliadipatigenens</name>
    <dbReference type="NCBI Taxonomy" id="741659"/>
    <lineage>
        <taxon>Bacteria</taxon>
        <taxon>Bacillati</taxon>
        <taxon>Actinomycetota</taxon>
        <taxon>Actinomycetes</taxon>
        <taxon>Micromonosporales</taxon>
        <taxon>Micromonosporaceae</taxon>
        <taxon>Virgisporangium</taxon>
    </lineage>
</organism>
<evidence type="ECO:0000313" key="3">
    <source>
        <dbReference type="Proteomes" id="UP000619260"/>
    </source>
</evidence>
<evidence type="ECO:0000313" key="2">
    <source>
        <dbReference type="EMBL" id="GIJ51226.1"/>
    </source>
</evidence>
<protein>
    <recommendedName>
        <fullName evidence="1">Transcriptional regulator SbtR-like C-terminal domain-containing protein</fullName>
    </recommendedName>
</protein>
<dbReference type="RefSeq" id="WP_203904636.1">
    <property type="nucleotide sequence ID" value="NZ_BOPF01000045.1"/>
</dbReference>
<dbReference type="EMBL" id="BOPF01000045">
    <property type="protein sequence ID" value="GIJ51226.1"/>
    <property type="molecule type" value="Genomic_DNA"/>
</dbReference>
<proteinExistence type="predicted"/>
<dbReference type="AlphaFoldDB" id="A0A8J3YTG4"/>
<dbReference type="Pfam" id="PF21597">
    <property type="entry name" value="TetR_C_43"/>
    <property type="match status" value="1"/>
</dbReference>
<sequence length="120" mass="12841">MDTDGRRLQRLADRADHLAHGSDPGRAFFDFFTELVHECRGGDSFGEVAPAAGSDANRPEHLVLIALARLLERAQRTGRVRPDVSAHELRAVIVGTGAALRHAGDGARALAIVVDGLRLA</sequence>